<sequence>MYPLNSIEWQKSSFSGGGEGAECLEVSQGGHGYHALRESDDQDIHVHASPAALAGLIRHVKRPR</sequence>
<name>A0ABU2NKU7_9ACTN</name>
<dbReference type="EMBL" id="JAVREQ010000001">
    <property type="protein sequence ID" value="MDT0377621.1"/>
    <property type="molecule type" value="Genomic_DNA"/>
</dbReference>
<comment type="caution">
    <text evidence="2">The sequence shown here is derived from an EMBL/GenBank/DDBJ whole genome shotgun (WGS) entry which is preliminary data.</text>
</comment>
<accession>A0ABU2NKU7</accession>
<reference evidence="3" key="1">
    <citation type="submission" date="2023-07" db="EMBL/GenBank/DDBJ databases">
        <title>30 novel species of actinomycetes from the DSMZ collection.</title>
        <authorList>
            <person name="Nouioui I."/>
        </authorList>
    </citation>
    <scope>NUCLEOTIDE SEQUENCE [LARGE SCALE GENOMIC DNA]</scope>
    <source>
        <strain evidence="3">DSM 42041</strain>
    </source>
</reference>
<feature type="domain" description="DUF397" evidence="1">
    <location>
        <begin position="8"/>
        <end position="61"/>
    </location>
</feature>
<organism evidence="2 3">
    <name type="scientific">Streptomyces hazeniae</name>
    <dbReference type="NCBI Taxonomy" id="3075538"/>
    <lineage>
        <taxon>Bacteria</taxon>
        <taxon>Bacillati</taxon>
        <taxon>Actinomycetota</taxon>
        <taxon>Actinomycetes</taxon>
        <taxon>Kitasatosporales</taxon>
        <taxon>Streptomycetaceae</taxon>
        <taxon>Streptomyces</taxon>
    </lineage>
</organism>
<evidence type="ECO:0000313" key="2">
    <source>
        <dbReference type="EMBL" id="MDT0377621.1"/>
    </source>
</evidence>
<protein>
    <submittedName>
        <fullName evidence="2">DUF397 domain-containing protein</fullName>
    </submittedName>
</protein>
<evidence type="ECO:0000313" key="3">
    <source>
        <dbReference type="Proteomes" id="UP001183414"/>
    </source>
</evidence>
<evidence type="ECO:0000259" key="1">
    <source>
        <dbReference type="Pfam" id="PF04149"/>
    </source>
</evidence>
<dbReference type="InterPro" id="IPR007278">
    <property type="entry name" value="DUF397"/>
</dbReference>
<dbReference type="Proteomes" id="UP001183414">
    <property type="component" value="Unassembled WGS sequence"/>
</dbReference>
<dbReference type="RefSeq" id="WP_311671566.1">
    <property type="nucleotide sequence ID" value="NZ_JAVREQ010000001.1"/>
</dbReference>
<gene>
    <name evidence="2" type="ORF">RM572_02385</name>
</gene>
<dbReference type="Pfam" id="PF04149">
    <property type="entry name" value="DUF397"/>
    <property type="match status" value="1"/>
</dbReference>
<keyword evidence="3" id="KW-1185">Reference proteome</keyword>
<proteinExistence type="predicted"/>